<dbReference type="STRING" id="37659.GCA_000703125_01606"/>
<evidence type="ECO:0000256" key="7">
    <source>
        <dbReference type="SAM" id="Phobius"/>
    </source>
</evidence>
<feature type="domain" description="MacB-like periplasmic core" evidence="9">
    <location>
        <begin position="19"/>
        <end position="225"/>
    </location>
</feature>
<evidence type="ECO:0000256" key="1">
    <source>
        <dbReference type="ARBA" id="ARBA00004651"/>
    </source>
</evidence>
<keyword evidence="5 7" id="KW-1133">Transmembrane helix</keyword>
<dbReference type="InterPro" id="IPR051447">
    <property type="entry name" value="Lipoprotein-release_system"/>
</dbReference>
<dbReference type="OrthoDB" id="9770036at2"/>
<name>A0A2S6FZN2_9CLOT</name>
<dbReference type="GO" id="GO:0044874">
    <property type="term" value="P:lipoprotein localization to outer membrane"/>
    <property type="evidence" value="ECO:0007669"/>
    <property type="project" value="TreeGrafter"/>
</dbReference>
<evidence type="ECO:0000256" key="4">
    <source>
        <dbReference type="ARBA" id="ARBA00022692"/>
    </source>
</evidence>
<feature type="transmembrane region" description="Helical" evidence="7">
    <location>
        <begin position="302"/>
        <end position="330"/>
    </location>
</feature>
<evidence type="ECO:0000256" key="2">
    <source>
        <dbReference type="ARBA" id="ARBA00005236"/>
    </source>
</evidence>
<reference evidence="10 11" key="1">
    <citation type="submission" date="2018-02" db="EMBL/GenBank/DDBJ databases">
        <title>Genomic Encyclopedia of Archaeal and Bacterial Type Strains, Phase II (KMG-II): from individual species to whole genera.</title>
        <authorList>
            <person name="Goeker M."/>
        </authorList>
    </citation>
    <scope>NUCLEOTIDE SEQUENCE [LARGE SCALE GENOMIC DNA]</scope>
    <source>
        <strain evidence="10 11">DSM 15099</strain>
    </source>
</reference>
<organism evidence="10 11">
    <name type="scientific">Clostridium algidicarnis DSM 15099</name>
    <dbReference type="NCBI Taxonomy" id="1121295"/>
    <lineage>
        <taxon>Bacteria</taxon>
        <taxon>Bacillati</taxon>
        <taxon>Bacillota</taxon>
        <taxon>Clostridia</taxon>
        <taxon>Eubacteriales</taxon>
        <taxon>Clostridiaceae</taxon>
        <taxon>Clostridium</taxon>
    </lineage>
</organism>
<protein>
    <submittedName>
        <fullName evidence="10">Lipoprotein-releasing system permease protein</fullName>
    </submittedName>
</protein>
<dbReference type="InterPro" id="IPR003838">
    <property type="entry name" value="ABC3_permease_C"/>
</dbReference>
<feature type="transmembrane region" description="Helical" evidence="7">
    <location>
        <begin position="20"/>
        <end position="40"/>
    </location>
</feature>
<evidence type="ECO:0000259" key="9">
    <source>
        <dbReference type="Pfam" id="PF12704"/>
    </source>
</evidence>
<keyword evidence="6 7" id="KW-0472">Membrane</keyword>
<accession>A0A2S6FZN2</accession>
<dbReference type="EMBL" id="PTIS01000002">
    <property type="protein sequence ID" value="PPK49100.1"/>
    <property type="molecule type" value="Genomic_DNA"/>
</dbReference>
<evidence type="ECO:0000256" key="3">
    <source>
        <dbReference type="ARBA" id="ARBA00022475"/>
    </source>
</evidence>
<dbReference type="InterPro" id="IPR025857">
    <property type="entry name" value="MacB_PCD"/>
</dbReference>
<sequence length="385" mass="42082">MKLAYSIAIRFLKSSKAQTILILLGIAVGVSVQIFIGSLIQGLQIGLVDKTIGNSSQITVSSKTEDKLIDNWEEKVDKIKEVSGVENVAVSADFNAFLNDGSDDYALLIRGFNIEDSDKIYNIKDRIYEGTYPKGENEIILGKEFQKESEVKLGEDVYIVTAKGNKREVKIVGFYDFKVSSINKNWAITTLKTSQDLFSFGNKTSFIEMQVKDPFIADELSDTIKSSLNSEDVKVENWKEQNEQLLSGLKGQNISSIMIQIFVLISVLLGIASILAITVVQKSKQIGILKAMGIQDKTASQIFLFEGIILGIFGALLGIALGLGLLFMFTKFAVNSDGTPVVDIYINYKFIGFSGIVAILSATIASAIPAINSSKLSPIEVIKNA</sequence>
<keyword evidence="10" id="KW-0449">Lipoprotein</keyword>
<evidence type="ECO:0000313" key="11">
    <source>
        <dbReference type="Proteomes" id="UP000239863"/>
    </source>
</evidence>
<gene>
    <name evidence="10" type="ORF">BD821_10211</name>
</gene>
<dbReference type="AlphaFoldDB" id="A0A2S6FZN2"/>
<dbReference type="RefSeq" id="WP_104409132.1">
    <property type="nucleotide sequence ID" value="NZ_PTIS01000002.1"/>
</dbReference>
<feature type="transmembrane region" description="Helical" evidence="7">
    <location>
        <begin position="350"/>
        <end position="371"/>
    </location>
</feature>
<dbReference type="GO" id="GO:0098797">
    <property type="term" value="C:plasma membrane protein complex"/>
    <property type="evidence" value="ECO:0007669"/>
    <property type="project" value="TreeGrafter"/>
</dbReference>
<dbReference type="Pfam" id="PF02687">
    <property type="entry name" value="FtsX"/>
    <property type="match status" value="1"/>
</dbReference>
<comment type="caution">
    <text evidence="10">The sequence shown here is derived from an EMBL/GenBank/DDBJ whole genome shotgun (WGS) entry which is preliminary data.</text>
</comment>
<comment type="subcellular location">
    <subcellularLocation>
        <location evidence="1">Cell membrane</location>
        <topology evidence="1">Multi-pass membrane protein</topology>
    </subcellularLocation>
</comment>
<feature type="transmembrane region" description="Helical" evidence="7">
    <location>
        <begin position="257"/>
        <end position="281"/>
    </location>
</feature>
<comment type="similarity">
    <text evidence="2">Belongs to the ABC-4 integral membrane protein family. LolC/E subfamily.</text>
</comment>
<keyword evidence="4 7" id="KW-0812">Transmembrane</keyword>
<dbReference type="Pfam" id="PF12704">
    <property type="entry name" value="MacB_PCD"/>
    <property type="match status" value="1"/>
</dbReference>
<evidence type="ECO:0000259" key="8">
    <source>
        <dbReference type="Pfam" id="PF02687"/>
    </source>
</evidence>
<feature type="domain" description="ABC3 transporter permease C-terminal" evidence="8">
    <location>
        <begin position="258"/>
        <end position="378"/>
    </location>
</feature>
<dbReference type="PANTHER" id="PTHR30489">
    <property type="entry name" value="LIPOPROTEIN-RELEASING SYSTEM TRANSMEMBRANE PROTEIN LOLE"/>
    <property type="match status" value="1"/>
</dbReference>
<evidence type="ECO:0000256" key="6">
    <source>
        <dbReference type="ARBA" id="ARBA00023136"/>
    </source>
</evidence>
<keyword evidence="3" id="KW-1003">Cell membrane</keyword>
<dbReference type="PANTHER" id="PTHR30489:SF0">
    <property type="entry name" value="LIPOPROTEIN-RELEASING SYSTEM TRANSMEMBRANE PROTEIN LOLE"/>
    <property type="match status" value="1"/>
</dbReference>
<evidence type="ECO:0000256" key="5">
    <source>
        <dbReference type="ARBA" id="ARBA00022989"/>
    </source>
</evidence>
<proteinExistence type="inferred from homology"/>
<dbReference type="Proteomes" id="UP000239863">
    <property type="component" value="Unassembled WGS sequence"/>
</dbReference>
<evidence type="ECO:0000313" key="10">
    <source>
        <dbReference type="EMBL" id="PPK49100.1"/>
    </source>
</evidence>